<feature type="domain" description="Histidine kinase" evidence="9">
    <location>
        <begin position="146"/>
        <end position="367"/>
    </location>
</feature>
<dbReference type="PROSITE" id="PS50109">
    <property type="entry name" value="HIS_KIN"/>
    <property type="match status" value="1"/>
</dbReference>
<dbReference type="GO" id="GO:0005524">
    <property type="term" value="F:ATP binding"/>
    <property type="evidence" value="ECO:0007669"/>
    <property type="project" value="UniProtKB-KW"/>
</dbReference>
<dbReference type="PRINTS" id="PR00344">
    <property type="entry name" value="BCTRLSENSOR"/>
</dbReference>
<dbReference type="InterPro" id="IPR036890">
    <property type="entry name" value="HATPase_C_sf"/>
</dbReference>
<dbReference type="InterPro" id="IPR005467">
    <property type="entry name" value="His_kinase_dom"/>
</dbReference>
<evidence type="ECO:0000256" key="7">
    <source>
        <dbReference type="ARBA" id="ARBA00023012"/>
    </source>
</evidence>
<comment type="caution">
    <text evidence="10">The sequence shown here is derived from an EMBL/GenBank/DDBJ whole genome shotgun (WGS) entry which is preliminary data.</text>
</comment>
<dbReference type="SUPFAM" id="SSF47384">
    <property type="entry name" value="Homodimeric domain of signal transducing histidine kinase"/>
    <property type="match status" value="1"/>
</dbReference>
<dbReference type="InterPro" id="IPR004358">
    <property type="entry name" value="Sig_transdc_His_kin-like_C"/>
</dbReference>
<dbReference type="SUPFAM" id="SSF55874">
    <property type="entry name" value="ATPase domain of HSP90 chaperone/DNA topoisomerase II/histidine kinase"/>
    <property type="match status" value="1"/>
</dbReference>
<evidence type="ECO:0000256" key="6">
    <source>
        <dbReference type="ARBA" id="ARBA00022840"/>
    </source>
</evidence>
<keyword evidence="6" id="KW-0067">ATP-binding</keyword>
<evidence type="ECO:0000256" key="8">
    <source>
        <dbReference type="SAM" id="Coils"/>
    </source>
</evidence>
<dbReference type="InterPro" id="IPR036097">
    <property type="entry name" value="HisK_dim/P_sf"/>
</dbReference>
<evidence type="ECO:0000256" key="4">
    <source>
        <dbReference type="ARBA" id="ARBA00022741"/>
    </source>
</evidence>
<reference evidence="10" key="1">
    <citation type="journal article" date="2014" name="Int. J. Syst. Evol. Microbiol.">
        <title>Complete genome sequence of Corynebacterium casei LMG S-19264T (=DSM 44701T), isolated from a smear-ripened cheese.</title>
        <authorList>
            <consortium name="US DOE Joint Genome Institute (JGI-PGF)"/>
            <person name="Walter F."/>
            <person name="Albersmeier A."/>
            <person name="Kalinowski J."/>
            <person name="Ruckert C."/>
        </authorList>
    </citation>
    <scope>NUCLEOTIDE SEQUENCE</scope>
    <source>
        <strain evidence="10">CGMCC 1.12751</strain>
    </source>
</reference>
<dbReference type="InterPro" id="IPR050351">
    <property type="entry name" value="BphY/WalK/GraS-like"/>
</dbReference>
<name>A0A917LMN7_9FLAO</name>
<dbReference type="PANTHER" id="PTHR42878">
    <property type="entry name" value="TWO-COMPONENT HISTIDINE KINASE"/>
    <property type="match status" value="1"/>
</dbReference>
<evidence type="ECO:0000256" key="2">
    <source>
        <dbReference type="ARBA" id="ARBA00012438"/>
    </source>
</evidence>
<feature type="coiled-coil region" evidence="8">
    <location>
        <begin position="88"/>
        <end position="139"/>
    </location>
</feature>
<dbReference type="InterPro" id="IPR003594">
    <property type="entry name" value="HATPase_dom"/>
</dbReference>
<dbReference type="GO" id="GO:0030295">
    <property type="term" value="F:protein kinase activator activity"/>
    <property type="evidence" value="ECO:0007669"/>
    <property type="project" value="TreeGrafter"/>
</dbReference>
<dbReference type="Gene3D" id="3.30.565.10">
    <property type="entry name" value="Histidine kinase-like ATPase, C-terminal domain"/>
    <property type="match status" value="1"/>
</dbReference>
<keyword evidence="11" id="KW-1185">Reference proteome</keyword>
<keyword evidence="5" id="KW-0418">Kinase</keyword>
<accession>A0A917LMN7</accession>
<dbReference type="GO" id="GO:0007234">
    <property type="term" value="P:osmosensory signaling via phosphorelay pathway"/>
    <property type="evidence" value="ECO:0007669"/>
    <property type="project" value="TreeGrafter"/>
</dbReference>
<keyword evidence="3" id="KW-0808">Transferase</keyword>
<dbReference type="Pfam" id="PF02518">
    <property type="entry name" value="HATPase_c"/>
    <property type="match status" value="1"/>
</dbReference>
<dbReference type="PANTHER" id="PTHR42878:SF7">
    <property type="entry name" value="SENSOR HISTIDINE KINASE GLRK"/>
    <property type="match status" value="1"/>
</dbReference>
<evidence type="ECO:0000256" key="1">
    <source>
        <dbReference type="ARBA" id="ARBA00000085"/>
    </source>
</evidence>
<dbReference type="Proteomes" id="UP000625976">
    <property type="component" value="Unassembled WGS sequence"/>
</dbReference>
<dbReference type="AlphaFoldDB" id="A0A917LMN7"/>
<dbReference type="EC" id="2.7.13.3" evidence="2"/>
<dbReference type="GO" id="GO:0000155">
    <property type="term" value="F:phosphorelay sensor kinase activity"/>
    <property type="evidence" value="ECO:0007669"/>
    <property type="project" value="InterPro"/>
</dbReference>
<dbReference type="GO" id="GO:0000156">
    <property type="term" value="F:phosphorelay response regulator activity"/>
    <property type="evidence" value="ECO:0007669"/>
    <property type="project" value="TreeGrafter"/>
</dbReference>
<keyword evidence="8" id="KW-0175">Coiled coil</keyword>
<evidence type="ECO:0000259" key="9">
    <source>
        <dbReference type="PROSITE" id="PS50109"/>
    </source>
</evidence>
<evidence type="ECO:0000313" key="10">
    <source>
        <dbReference type="EMBL" id="GGG43628.1"/>
    </source>
</evidence>
<dbReference type="Gene3D" id="1.10.287.130">
    <property type="match status" value="1"/>
</dbReference>
<evidence type="ECO:0000256" key="3">
    <source>
        <dbReference type="ARBA" id="ARBA00022679"/>
    </source>
</evidence>
<keyword evidence="7" id="KW-0902">Two-component regulatory system</keyword>
<comment type="catalytic activity">
    <reaction evidence="1">
        <text>ATP + protein L-histidine = ADP + protein N-phospho-L-histidine.</text>
        <dbReference type="EC" id="2.7.13.3"/>
    </reaction>
</comment>
<protein>
    <recommendedName>
        <fullName evidence="2">histidine kinase</fullName>
        <ecNumber evidence="2">2.7.13.3</ecNumber>
    </recommendedName>
</protein>
<proteinExistence type="predicted"/>
<reference evidence="10" key="2">
    <citation type="submission" date="2020-09" db="EMBL/GenBank/DDBJ databases">
        <authorList>
            <person name="Sun Q."/>
            <person name="Zhou Y."/>
        </authorList>
    </citation>
    <scope>NUCLEOTIDE SEQUENCE</scope>
    <source>
        <strain evidence="10">CGMCC 1.12751</strain>
    </source>
</reference>
<keyword evidence="4" id="KW-0547">Nucleotide-binding</keyword>
<dbReference type="EMBL" id="BMFQ01000002">
    <property type="protein sequence ID" value="GGG43628.1"/>
    <property type="molecule type" value="Genomic_DNA"/>
</dbReference>
<sequence length="374" mass="42771">MNAEMRSKLGLEPKQALGLQLEDLLTVGSKIFYQTHFYPMIKMQNTAREIYLSFKGIHGAIPVLLNVEVQHLAGEIEIICGGMEISNRNRYEKELIEAKKEAEVALNENAELKKVKNALVEQQQILESQFRKLKSLKQQQQEVFKLIAHDLQEPLRKSIFFSDYILTKIKGLPKDAMARLEKISGFSSQMSDMLLTLLRYKEIEDVTLNYRKIDLPVLIKNAIEELNIQNDKKISVTYPSTSPEFYGDNRMITRLIVELLKNSRSDKNPENKLLTIQISAIETLKNSFLEVSDKYQYDKFIKITYVDNGLGFRSNFSEIIKESEHFNKINIGLAYCKQIVEKHSGTIVATSKKGAGVNYTILLPILDSSEVSKP</sequence>
<evidence type="ECO:0000256" key="5">
    <source>
        <dbReference type="ARBA" id="ARBA00022777"/>
    </source>
</evidence>
<gene>
    <name evidence="10" type="ORF">GCM10010976_13940</name>
</gene>
<evidence type="ECO:0000313" key="11">
    <source>
        <dbReference type="Proteomes" id="UP000625976"/>
    </source>
</evidence>
<organism evidence="10 11">
    <name type="scientific">Bizionia arctica</name>
    <dbReference type="NCBI Taxonomy" id="1495645"/>
    <lineage>
        <taxon>Bacteria</taxon>
        <taxon>Pseudomonadati</taxon>
        <taxon>Bacteroidota</taxon>
        <taxon>Flavobacteriia</taxon>
        <taxon>Flavobacteriales</taxon>
        <taxon>Flavobacteriaceae</taxon>
        <taxon>Bizionia</taxon>
    </lineage>
</organism>